<reference evidence="6" key="1">
    <citation type="submission" date="2025-05" db="UniProtKB">
        <authorList>
            <consortium name="RefSeq"/>
        </authorList>
    </citation>
    <scope>NUCLEOTIDE SEQUENCE [LARGE SCALE GENOMIC DNA]</scope>
    <source>
        <strain evidence="6">14028-0561.14</strain>
    </source>
</reference>
<dbReference type="SMART" id="SM01114">
    <property type="entry name" value="CXC"/>
    <property type="match status" value="1"/>
</dbReference>
<evidence type="ECO:0000313" key="7">
    <source>
        <dbReference type="RefSeq" id="XP_017032040.1"/>
    </source>
</evidence>
<dbReference type="PANTHER" id="PTHR12446:SF34">
    <property type="entry name" value="PROTEIN LIN-54 HOMOLOG"/>
    <property type="match status" value="1"/>
</dbReference>
<dbReference type="AlphaFoldDB" id="A0A6P4IU20"/>
<dbReference type="GO" id="GO:0005634">
    <property type="term" value="C:nucleus"/>
    <property type="evidence" value="ECO:0007669"/>
    <property type="project" value="UniProtKB-SubCell"/>
</dbReference>
<feature type="region of interest" description="Disordered" evidence="4">
    <location>
        <begin position="1"/>
        <end position="21"/>
    </location>
</feature>
<sequence>MSQTPKRASAKGKGRAQPTAKGCCCKRSQCIKNYCDCYQSMMVCTQFCRCVGCRNTEERMAVEPRTPSRNSNAVKRDRAAAMSAKAAAAAAKEGINIPVPPASSNSIPITIMPAQQPAAIAPINIIRMAPDAFNVVLQQVSPQLPIIGMKTIEVPAAPDIAKDLPVAEVKPTVIEPPNTNFYETHNLFDPQINAAHLVCSLIQGSDAEQLGLEHDQVGRLTIIEFENCYKEISQKMYKL</sequence>
<evidence type="ECO:0000256" key="1">
    <source>
        <dbReference type="ARBA" id="ARBA00004123"/>
    </source>
</evidence>
<comment type="similarity">
    <text evidence="2">Belongs to the lin-54 family.</text>
</comment>
<feature type="domain" description="CRC" evidence="5">
    <location>
        <begin position="1"/>
        <end position="58"/>
    </location>
</feature>
<dbReference type="OrthoDB" id="6283463at2759"/>
<accession>A0A6P4IU20</accession>
<dbReference type="PROSITE" id="PS51634">
    <property type="entry name" value="CRC"/>
    <property type="match status" value="1"/>
</dbReference>
<dbReference type="Pfam" id="PF03638">
    <property type="entry name" value="TCR"/>
    <property type="match status" value="1"/>
</dbReference>
<dbReference type="RefSeq" id="XP_017032040.1">
    <property type="nucleotide sequence ID" value="XM_017176551.3"/>
</dbReference>
<dbReference type="InterPro" id="IPR028307">
    <property type="entry name" value="Lin-54_fam"/>
</dbReference>
<proteinExistence type="inferred from homology"/>
<evidence type="ECO:0000256" key="3">
    <source>
        <dbReference type="ARBA" id="ARBA00023242"/>
    </source>
</evidence>
<protein>
    <submittedName>
        <fullName evidence="7">Uncharacterized protein tomb</fullName>
    </submittedName>
</protein>
<comment type="subcellular location">
    <subcellularLocation>
        <location evidence="1">Nucleus</location>
    </subcellularLocation>
</comment>
<dbReference type="PANTHER" id="PTHR12446">
    <property type="entry name" value="TESMIN/TSO1-RELATED"/>
    <property type="match status" value="1"/>
</dbReference>
<keyword evidence="3" id="KW-0539">Nucleus</keyword>
<name>A0A6P4IU20_DROKI</name>
<dbReference type="Proteomes" id="UP001652661">
    <property type="component" value="Chromosome 2L"/>
</dbReference>
<keyword evidence="6" id="KW-1185">Reference proteome</keyword>
<reference evidence="7" key="2">
    <citation type="submission" date="2025-08" db="UniProtKB">
        <authorList>
            <consortium name="RefSeq"/>
        </authorList>
    </citation>
    <scope>IDENTIFICATION</scope>
    <source>
        <strain evidence="7">14028-0561.14</strain>
        <tissue evidence="7">Whole fly</tissue>
    </source>
</reference>
<gene>
    <name evidence="7" type="primary">tomb</name>
</gene>
<evidence type="ECO:0000259" key="5">
    <source>
        <dbReference type="PROSITE" id="PS51634"/>
    </source>
</evidence>
<dbReference type="InterPro" id="IPR033467">
    <property type="entry name" value="Tesmin/TSO1-like_CXC"/>
</dbReference>
<evidence type="ECO:0000256" key="4">
    <source>
        <dbReference type="SAM" id="MobiDB-lite"/>
    </source>
</evidence>
<organism evidence="6 7">
    <name type="scientific">Drosophila kikkawai</name>
    <name type="common">Fruit fly</name>
    <dbReference type="NCBI Taxonomy" id="30033"/>
    <lineage>
        <taxon>Eukaryota</taxon>
        <taxon>Metazoa</taxon>
        <taxon>Ecdysozoa</taxon>
        <taxon>Arthropoda</taxon>
        <taxon>Hexapoda</taxon>
        <taxon>Insecta</taxon>
        <taxon>Pterygota</taxon>
        <taxon>Neoptera</taxon>
        <taxon>Endopterygota</taxon>
        <taxon>Diptera</taxon>
        <taxon>Brachycera</taxon>
        <taxon>Muscomorpha</taxon>
        <taxon>Ephydroidea</taxon>
        <taxon>Drosophilidae</taxon>
        <taxon>Drosophila</taxon>
        <taxon>Sophophora</taxon>
    </lineage>
</organism>
<evidence type="ECO:0000256" key="2">
    <source>
        <dbReference type="ARBA" id="ARBA00007267"/>
    </source>
</evidence>
<dbReference type="InterPro" id="IPR005172">
    <property type="entry name" value="CRC"/>
</dbReference>
<dbReference type="GO" id="GO:0006355">
    <property type="term" value="P:regulation of DNA-templated transcription"/>
    <property type="evidence" value="ECO:0007669"/>
    <property type="project" value="TreeGrafter"/>
</dbReference>
<evidence type="ECO:0000313" key="6">
    <source>
        <dbReference type="Proteomes" id="UP001652661"/>
    </source>
</evidence>